<reference evidence="15 16" key="1">
    <citation type="submission" date="2020-04" db="EMBL/GenBank/DDBJ databases">
        <authorList>
            <person name="Laetsch R D."/>
            <person name="Stevens L."/>
            <person name="Kumar S."/>
            <person name="Blaxter L. M."/>
        </authorList>
    </citation>
    <scope>NUCLEOTIDE SEQUENCE [LARGE SCALE GENOMIC DNA]</scope>
</reference>
<dbReference type="GO" id="GO:0005743">
    <property type="term" value="C:mitochondrial inner membrane"/>
    <property type="evidence" value="ECO:0007669"/>
    <property type="project" value="UniProtKB-SubCell"/>
</dbReference>
<evidence type="ECO:0000256" key="6">
    <source>
        <dbReference type="ARBA" id="ARBA00022692"/>
    </source>
</evidence>
<evidence type="ECO:0000256" key="9">
    <source>
        <dbReference type="ARBA" id="ARBA00022989"/>
    </source>
</evidence>
<evidence type="ECO:0000313" key="16">
    <source>
        <dbReference type="Proteomes" id="UP000494206"/>
    </source>
</evidence>
<dbReference type="AlphaFoldDB" id="A0A8S1EZI5"/>
<evidence type="ECO:0000256" key="7">
    <source>
        <dbReference type="ARBA" id="ARBA00022792"/>
    </source>
</evidence>
<dbReference type="PANTHER" id="PTHR21181">
    <property type="match status" value="1"/>
</dbReference>
<comment type="similarity">
    <text evidence="4">Belongs to the membrane magnesium transporter (TC 1.A.67) family.</text>
</comment>
<dbReference type="InterPro" id="IPR008949">
    <property type="entry name" value="Isoprenoid_synthase_dom_sf"/>
</dbReference>
<evidence type="ECO:0000256" key="11">
    <source>
        <dbReference type="ARBA" id="ARBA00023136"/>
    </source>
</evidence>
<gene>
    <name evidence="15" type="ORF">CBOVIS_LOCUS7711</name>
</gene>
<dbReference type="Gene3D" id="1.10.600.10">
    <property type="entry name" value="Farnesyl Diphosphate Synthase"/>
    <property type="match status" value="1"/>
</dbReference>
<dbReference type="GO" id="GO:0031901">
    <property type="term" value="C:early endosome membrane"/>
    <property type="evidence" value="ECO:0007669"/>
    <property type="project" value="UniProtKB-SubCell"/>
</dbReference>
<name>A0A8S1EZI5_9PELO</name>
<evidence type="ECO:0000256" key="14">
    <source>
        <dbReference type="SAM" id="SignalP"/>
    </source>
</evidence>
<evidence type="ECO:0000256" key="3">
    <source>
        <dbReference type="ARBA" id="ARBA00004520"/>
    </source>
</evidence>
<keyword evidence="8" id="KW-0256">Endoplasmic reticulum</keyword>
<proteinExistence type="inferred from homology"/>
<keyword evidence="6 13" id="KW-0812">Transmembrane</keyword>
<keyword evidence="10" id="KW-0496">Mitochondrion</keyword>
<dbReference type="EMBL" id="CADEPM010000004">
    <property type="protein sequence ID" value="CAB3405525.1"/>
    <property type="molecule type" value="Genomic_DNA"/>
</dbReference>
<dbReference type="InterPro" id="IPR018937">
    <property type="entry name" value="MMgT"/>
</dbReference>
<evidence type="ECO:0000256" key="1">
    <source>
        <dbReference type="ARBA" id="ARBA00004273"/>
    </source>
</evidence>
<comment type="subunit">
    <text evidence="5">Component of the ER membrane protein complex (EMC).</text>
</comment>
<dbReference type="InterPro" id="IPR002060">
    <property type="entry name" value="Squ/phyt_synthse"/>
</dbReference>
<sequence length="437" mass="49094">MSKNLHSFITVAALLSLLHCAYSAAQHRFYLRLTEQQFSQLPLDVVAQTLISLIALIYGTSFIANPFQFIKKDQHHDRTCDEALNCPSFITFDNRIKAISSNLATIKTTLRSPNDSNRKALDFGNIPAARIPKNTKKAKVHEITKKQADEAFENCLQLVKKHDVDNYLSILTMPKNVQPEFVAIDALNVEIAQIREKVDTRRGDTSAMYRLQFWKDAIMSIYGLSTLTIPRQPVAIALCVFAPNARSDLLLKMIETRQATIGDRQFENIEALIDYGKSTTGSLLHLKMSALARQTSTTLLPNAIEICEEVGAAYAVANLIRSTHPLLARGIVLIPADVMGLNGTNPDSIYNKKKVEESKGVVKDLFKVSENLLNSSRSRIDEIPKHLRPALVSTCASIDHILKITKKVDYDIYSPLLQRRNPLLLWSLFYRKLVGKY</sequence>
<dbReference type="GO" id="GO:0005886">
    <property type="term" value="C:plasma membrane"/>
    <property type="evidence" value="ECO:0007669"/>
    <property type="project" value="TreeGrafter"/>
</dbReference>
<feature type="chain" id="PRO_5035754230" evidence="14">
    <location>
        <begin position="24"/>
        <end position="437"/>
    </location>
</feature>
<organism evidence="15 16">
    <name type="scientific">Caenorhabditis bovis</name>
    <dbReference type="NCBI Taxonomy" id="2654633"/>
    <lineage>
        <taxon>Eukaryota</taxon>
        <taxon>Metazoa</taxon>
        <taxon>Ecdysozoa</taxon>
        <taxon>Nematoda</taxon>
        <taxon>Chromadorea</taxon>
        <taxon>Rhabditida</taxon>
        <taxon>Rhabditina</taxon>
        <taxon>Rhabditomorpha</taxon>
        <taxon>Rhabditoidea</taxon>
        <taxon>Rhabditidae</taxon>
        <taxon>Peloderinae</taxon>
        <taxon>Caenorhabditis</taxon>
    </lineage>
</organism>
<evidence type="ECO:0000256" key="12">
    <source>
        <dbReference type="ARBA" id="ARBA00038273"/>
    </source>
</evidence>
<dbReference type="GO" id="GO:0022890">
    <property type="term" value="F:inorganic cation transmembrane transporter activity"/>
    <property type="evidence" value="ECO:0007669"/>
    <property type="project" value="TreeGrafter"/>
</dbReference>
<comment type="similarity">
    <text evidence="12">Belongs to the NDUFAF6 family.</text>
</comment>
<evidence type="ECO:0000256" key="8">
    <source>
        <dbReference type="ARBA" id="ARBA00022824"/>
    </source>
</evidence>
<dbReference type="OrthoDB" id="270318at2759"/>
<dbReference type="GO" id="GO:0072546">
    <property type="term" value="C:EMC complex"/>
    <property type="evidence" value="ECO:0007669"/>
    <property type="project" value="TreeGrafter"/>
</dbReference>
<feature type="transmembrane region" description="Helical" evidence="13">
    <location>
        <begin position="47"/>
        <end position="67"/>
    </location>
</feature>
<dbReference type="PANTHER" id="PTHR21181:SF7">
    <property type="entry name" value="ER MEMBRANE PROTEIN COMPLEX SUBUNIT 5"/>
    <property type="match status" value="1"/>
</dbReference>
<dbReference type="Pfam" id="PF00494">
    <property type="entry name" value="SQS_PSY"/>
    <property type="match status" value="1"/>
</dbReference>
<keyword evidence="16" id="KW-1185">Reference proteome</keyword>
<dbReference type="Proteomes" id="UP000494206">
    <property type="component" value="Unassembled WGS sequence"/>
</dbReference>
<comment type="caution">
    <text evidence="15">The sequence shown here is derived from an EMBL/GenBank/DDBJ whole genome shotgun (WGS) entry which is preliminary data.</text>
</comment>
<protein>
    <submittedName>
        <fullName evidence="15">Uncharacterized protein</fullName>
    </submittedName>
</protein>
<feature type="signal peptide" evidence="14">
    <location>
        <begin position="1"/>
        <end position="23"/>
    </location>
</feature>
<evidence type="ECO:0000256" key="10">
    <source>
        <dbReference type="ARBA" id="ARBA00023128"/>
    </source>
</evidence>
<dbReference type="GO" id="GO:0005794">
    <property type="term" value="C:Golgi apparatus"/>
    <property type="evidence" value="ECO:0007669"/>
    <property type="project" value="TreeGrafter"/>
</dbReference>
<dbReference type="Pfam" id="PF10270">
    <property type="entry name" value="MMgT"/>
    <property type="match status" value="1"/>
</dbReference>
<accession>A0A8S1EZI5</accession>
<comment type="subcellular location">
    <subcellularLocation>
        <location evidence="3">Early endosome membrane</location>
        <topology evidence="3">Multi-pass membrane protein</topology>
    </subcellularLocation>
    <subcellularLocation>
        <location evidence="2">Endoplasmic reticulum membrane</location>
        <topology evidence="2">Multi-pass membrane protein</topology>
    </subcellularLocation>
    <subcellularLocation>
        <location evidence="1">Mitochondrion inner membrane</location>
    </subcellularLocation>
</comment>
<keyword evidence="14" id="KW-0732">Signal</keyword>
<evidence type="ECO:0000313" key="15">
    <source>
        <dbReference type="EMBL" id="CAB3405525.1"/>
    </source>
</evidence>
<evidence type="ECO:0000256" key="4">
    <source>
        <dbReference type="ARBA" id="ARBA00006109"/>
    </source>
</evidence>
<evidence type="ECO:0000256" key="5">
    <source>
        <dbReference type="ARBA" id="ARBA00011276"/>
    </source>
</evidence>
<evidence type="ECO:0000256" key="2">
    <source>
        <dbReference type="ARBA" id="ARBA00004477"/>
    </source>
</evidence>
<keyword evidence="11 13" id="KW-0472">Membrane</keyword>
<keyword evidence="9 13" id="KW-1133">Transmembrane helix</keyword>
<evidence type="ECO:0000256" key="13">
    <source>
        <dbReference type="SAM" id="Phobius"/>
    </source>
</evidence>
<keyword evidence="7" id="KW-0999">Mitochondrion inner membrane</keyword>
<dbReference type="SUPFAM" id="SSF48576">
    <property type="entry name" value="Terpenoid synthases"/>
    <property type="match status" value="1"/>
</dbReference>